<dbReference type="RefSeq" id="WP_014030346.1">
    <property type="nucleotide sequence ID" value="NZ_CCCS020000006.1"/>
</dbReference>
<protein>
    <submittedName>
        <fullName evidence="2">Antitoxin of the ChpA-ChpR toxin-antitoxin system</fullName>
    </submittedName>
</protein>
<sequence>MRVIVKKWGNSAAVRMPAAVMDAAKLHLDEAVDVREEGGRIIIEPLWSGFNLDEMVAAITPENVHGAVDFGPAVGKELL</sequence>
<dbReference type="GO" id="GO:0003677">
    <property type="term" value="F:DNA binding"/>
    <property type="evidence" value="ECO:0007669"/>
    <property type="project" value="InterPro"/>
</dbReference>
<dbReference type="GO" id="GO:0097351">
    <property type="term" value="F:toxin sequestering activity"/>
    <property type="evidence" value="ECO:0007669"/>
    <property type="project" value="InterPro"/>
</dbReference>
<dbReference type="PANTHER" id="PTHR40516">
    <property type="entry name" value="ANTITOXIN CHPS-RELATED"/>
    <property type="match status" value="1"/>
</dbReference>
<gene>
    <name evidence="2" type="primary">chpR</name>
    <name evidence="2" type="ORF">AFERRI_140036</name>
    <name evidence="3" type="ORF">AFERRI_40027</name>
</gene>
<dbReference type="EMBL" id="LT841305">
    <property type="protein sequence ID" value="SMH66679.1"/>
    <property type="molecule type" value="Genomic_DNA"/>
</dbReference>
<dbReference type="EMBL" id="CCCS020000006">
    <property type="protein sequence ID" value="CDQ08971.1"/>
    <property type="molecule type" value="Genomic_DNA"/>
</dbReference>
<dbReference type="AlphaFoldDB" id="A0A060UKU3"/>
<evidence type="ECO:0000313" key="3">
    <source>
        <dbReference type="EMBL" id="SMH66679.1"/>
    </source>
</evidence>
<dbReference type="PANTHER" id="PTHR40516:SF1">
    <property type="entry name" value="ANTITOXIN CHPS-RELATED"/>
    <property type="match status" value="1"/>
</dbReference>
<organism evidence="2">
    <name type="scientific">Acidithiobacillus ferrivorans</name>
    <dbReference type="NCBI Taxonomy" id="160808"/>
    <lineage>
        <taxon>Bacteria</taxon>
        <taxon>Pseudomonadati</taxon>
        <taxon>Pseudomonadota</taxon>
        <taxon>Acidithiobacillia</taxon>
        <taxon>Acidithiobacillales</taxon>
        <taxon>Acidithiobacillaceae</taxon>
        <taxon>Acidithiobacillus</taxon>
    </lineage>
</organism>
<accession>A0A060UKU3</accession>
<evidence type="ECO:0000313" key="4">
    <source>
        <dbReference type="Proteomes" id="UP000193925"/>
    </source>
</evidence>
<dbReference type="InterPro" id="IPR007159">
    <property type="entry name" value="SpoVT-AbrB_dom"/>
</dbReference>
<dbReference type="Pfam" id="PF04014">
    <property type="entry name" value="MazE_antitoxin"/>
    <property type="match status" value="1"/>
</dbReference>
<evidence type="ECO:0000259" key="1">
    <source>
        <dbReference type="SMART" id="SM00966"/>
    </source>
</evidence>
<dbReference type="InterPro" id="IPR037914">
    <property type="entry name" value="SpoVT-AbrB_sf"/>
</dbReference>
<evidence type="ECO:0000313" key="2">
    <source>
        <dbReference type="EMBL" id="CDQ08971.1"/>
    </source>
</evidence>
<keyword evidence="4" id="KW-1185">Reference proteome</keyword>
<reference evidence="3 4" key="3">
    <citation type="submission" date="2017-03" db="EMBL/GenBank/DDBJ databases">
        <authorList>
            <person name="Regsiter A."/>
            <person name="William W."/>
        </authorList>
    </citation>
    <scope>NUCLEOTIDE SEQUENCE [LARGE SCALE GENOMIC DNA]</scope>
    <source>
        <strain evidence="3">PRJEB5721</strain>
    </source>
</reference>
<dbReference type="Gene3D" id="2.10.260.10">
    <property type="match status" value="1"/>
</dbReference>
<name>A0A060UKU3_9PROT</name>
<dbReference type="SUPFAM" id="SSF89447">
    <property type="entry name" value="AbrB/MazE/MraZ-like"/>
    <property type="match status" value="1"/>
</dbReference>
<proteinExistence type="predicted"/>
<reference evidence="2" key="2">
    <citation type="submission" date="2014-07" db="EMBL/GenBank/DDBJ databases">
        <title>Initial genome analysis of the psychrotolerant acidophile Acidithiobacillus ferrivorans CF27: insights into iron and sulfur oxidation pathways and into biofilm formation.</title>
        <authorList>
            <person name="Talla E."/>
            <person name="Hedrich S."/>
            <person name="Mangenot S."/>
            <person name="Ji B."/>
            <person name="Johnson D.B."/>
            <person name="Barbe V."/>
            <person name="Bonnefoy V."/>
        </authorList>
    </citation>
    <scope>NUCLEOTIDE SEQUENCE [LARGE SCALE GENOMIC DNA]</scope>
    <source>
        <strain evidence="2">CF27</strain>
    </source>
</reference>
<dbReference type="Proteomes" id="UP000193925">
    <property type="component" value="Chromosome AFERRI"/>
</dbReference>
<dbReference type="InterPro" id="IPR039052">
    <property type="entry name" value="Antitox_PemI-like"/>
</dbReference>
<reference evidence="2" key="1">
    <citation type="submission" date="2014-03" db="EMBL/GenBank/DDBJ databases">
        <authorList>
            <person name="Genoscope - CEA"/>
        </authorList>
    </citation>
    <scope>NUCLEOTIDE SEQUENCE [LARGE SCALE GENOMIC DNA]</scope>
    <source>
        <strain evidence="2">CF27</strain>
    </source>
</reference>
<dbReference type="SMART" id="SM00966">
    <property type="entry name" value="SpoVT_AbrB"/>
    <property type="match status" value="1"/>
</dbReference>
<feature type="domain" description="SpoVT-AbrB" evidence="1">
    <location>
        <begin position="6"/>
        <end position="48"/>
    </location>
</feature>